<dbReference type="AlphaFoldDB" id="A0A2P2NYC6"/>
<dbReference type="EMBL" id="GGEC01067011">
    <property type="protein sequence ID" value="MBX47495.1"/>
    <property type="molecule type" value="Transcribed_RNA"/>
</dbReference>
<sequence>MGVKIRSWKINLKSEVMLKEKNMRWLMVEGMDAMVKGISVLH</sequence>
<name>A0A2P2NYC6_RHIMU</name>
<proteinExistence type="predicted"/>
<protein>
    <submittedName>
        <fullName evidence="1">Uncharacterized protein</fullName>
    </submittedName>
</protein>
<accession>A0A2P2NYC6</accession>
<reference evidence="1" key="1">
    <citation type="submission" date="2018-02" db="EMBL/GenBank/DDBJ databases">
        <title>Rhizophora mucronata_Transcriptome.</title>
        <authorList>
            <person name="Meera S.P."/>
            <person name="Sreeshan A."/>
            <person name="Augustine A."/>
        </authorList>
    </citation>
    <scope>NUCLEOTIDE SEQUENCE</scope>
    <source>
        <tissue evidence="1">Leaf</tissue>
    </source>
</reference>
<organism evidence="1">
    <name type="scientific">Rhizophora mucronata</name>
    <name type="common">Asiatic mangrove</name>
    <dbReference type="NCBI Taxonomy" id="61149"/>
    <lineage>
        <taxon>Eukaryota</taxon>
        <taxon>Viridiplantae</taxon>
        <taxon>Streptophyta</taxon>
        <taxon>Embryophyta</taxon>
        <taxon>Tracheophyta</taxon>
        <taxon>Spermatophyta</taxon>
        <taxon>Magnoliopsida</taxon>
        <taxon>eudicotyledons</taxon>
        <taxon>Gunneridae</taxon>
        <taxon>Pentapetalae</taxon>
        <taxon>rosids</taxon>
        <taxon>fabids</taxon>
        <taxon>Malpighiales</taxon>
        <taxon>Rhizophoraceae</taxon>
        <taxon>Rhizophora</taxon>
    </lineage>
</organism>
<evidence type="ECO:0000313" key="1">
    <source>
        <dbReference type="EMBL" id="MBX47495.1"/>
    </source>
</evidence>